<keyword evidence="4 6" id="KW-0378">Hydrolase</keyword>
<evidence type="ECO:0000259" key="7">
    <source>
        <dbReference type="Pfam" id="PF01850"/>
    </source>
</evidence>
<dbReference type="SUPFAM" id="SSF88723">
    <property type="entry name" value="PIN domain-like"/>
    <property type="match status" value="1"/>
</dbReference>
<evidence type="ECO:0000256" key="1">
    <source>
        <dbReference type="ARBA" id="ARBA00022649"/>
    </source>
</evidence>
<evidence type="ECO:0000256" key="6">
    <source>
        <dbReference type="HAMAP-Rule" id="MF_00265"/>
    </source>
</evidence>
<evidence type="ECO:0000256" key="4">
    <source>
        <dbReference type="ARBA" id="ARBA00022801"/>
    </source>
</evidence>
<dbReference type="CDD" id="cd09873">
    <property type="entry name" value="PIN_Pae0151-like"/>
    <property type="match status" value="1"/>
</dbReference>
<dbReference type="InterPro" id="IPR044153">
    <property type="entry name" value="PIN_Pae0151-like"/>
</dbReference>
<dbReference type="GO" id="GO:0016787">
    <property type="term" value="F:hydrolase activity"/>
    <property type="evidence" value="ECO:0007669"/>
    <property type="project" value="UniProtKB-KW"/>
</dbReference>
<keyword evidence="5 6" id="KW-0460">Magnesium</keyword>
<dbReference type="InterPro" id="IPR029060">
    <property type="entry name" value="PIN-like_dom_sf"/>
</dbReference>
<organism evidence="8 9">
    <name type="scientific">Kytococcus sedentarius (strain ATCC 14392 / DSM 20547 / JCM 11482 / CCUG 33030 / NBRC 15357 / NCTC 11040 / CCM 314 / 541)</name>
    <name type="common">Micrococcus sedentarius</name>
    <dbReference type="NCBI Taxonomy" id="478801"/>
    <lineage>
        <taxon>Bacteria</taxon>
        <taxon>Bacillati</taxon>
        <taxon>Actinomycetota</taxon>
        <taxon>Actinomycetes</taxon>
        <taxon>Micrococcales</taxon>
        <taxon>Kytococcaceae</taxon>
        <taxon>Kytococcus</taxon>
    </lineage>
</organism>
<dbReference type="Proteomes" id="UP000006666">
    <property type="component" value="Chromosome"/>
</dbReference>
<evidence type="ECO:0000313" key="9">
    <source>
        <dbReference type="Proteomes" id="UP000006666"/>
    </source>
</evidence>
<dbReference type="HAMAP" id="MF_00265">
    <property type="entry name" value="VapC_Nob1"/>
    <property type="match status" value="1"/>
</dbReference>
<dbReference type="AlphaFoldDB" id="C7NGG0"/>
<sequence length="129" mass="14010">MILDANVVIALLNPEDAHHSRAAGLLVEVPEEDLHIPAVTLGEALVWHVRAGTGERALEVLEDLGLSVIESQEDPLELARVRAESGLRMPDCIVLHHALTRGEALATMDERLARAGLERGLRALPRPRG</sequence>
<comment type="function">
    <text evidence="6">Toxic component of a toxin-antitoxin (TA) system. An RNase.</text>
</comment>
<dbReference type="EC" id="3.1.-.-" evidence="6"/>
<keyword evidence="3 6" id="KW-0479">Metal-binding</keyword>
<keyword evidence="2 6" id="KW-0540">Nuclease</keyword>
<accession>C7NGG0</accession>
<proteinExistence type="inferred from homology"/>
<dbReference type="Pfam" id="PF01850">
    <property type="entry name" value="PIN"/>
    <property type="match status" value="1"/>
</dbReference>
<evidence type="ECO:0000313" key="8">
    <source>
        <dbReference type="EMBL" id="ACV06068.1"/>
    </source>
</evidence>
<evidence type="ECO:0000256" key="5">
    <source>
        <dbReference type="ARBA" id="ARBA00022842"/>
    </source>
</evidence>
<dbReference type="EMBL" id="CP001686">
    <property type="protein sequence ID" value="ACV06068.1"/>
    <property type="molecule type" value="Genomic_DNA"/>
</dbReference>
<dbReference type="STRING" id="478801.Ksed_10230"/>
<dbReference type="InterPro" id="IPR002716">
    <property type="entry name" value="PIN_dom"/>
</dbReference>
<dbReference type="RefSeq" id="WP_015779013.1">
    <property type="nucleotide sequence ID" value="NC_013169.1"/>
</dbReference>
<keyword evidence="9" id="KW-1185">Reference proteome</keyword>
<feature type="domain" description="PIN" evidence="7">
    <location>
        <begin position="1"/>
        <end position="115"/>
    </location>
</feature>
<dbReference type="GO" id="GO:0000287">
    <property type="term" value="F:magnesium ion binding"/>
    <property type="evidence" value="ECO:0007669"/>
    <property type="project" value="UniProtKB-UniRule"/>
</dbReference>
<keyword evidence="1 6" id="KW-1277">Toxin-antitoxin system</keyword>
<comment type="cofactor">
    <cofactor evidence="6">
        <name>Mg(2+)</name>
        <dbReference type="ChEBI" id="CHEBI:18420"/>
    </cofactor>
</comment>
<name>C7NGG0_KYTSD</name>
<keyword evidence="6" id="KW-0800">Toxin</keyword>
<reference evidence="8 9" key="1">
    <citation type="journal article" date="2009" name="Stand. Genomic Sci.">
        <title>Complete genome sequence of Kytococcus sedentarius type strain (541).</title>
        <authorList>
            <person name="Sims D."/>
            <person name="Brettin T."/>
            <person name="Detter J.C."/>
            <person name="Han C."/>
            <person name="Lapidus A."/>
            <person name="Copeland A."/>
            <person name="Glavina Del Rio T."/>
            <person name="Nolan M."/>
            <person name="Chen F."/>
            <person name="Lucas S."/>
            <person name="Tice H."/>
            <person name="Cheng J.F."/>
            <person name="Bruce D."/>
            <person name="Goodwin L."/>
            <person name="Pitluck S."/>
            <person name="Ovchinnikova G."/>
            <person name="Pati A."/>
            <person name="Ivanova N."/>
            <person name="Mavrommatis K."/>
            <person name="Chen A."/>
            <person name="Palaniappan K."/>
            <person name="D'haeseleer P."/>
            <person name="Chain P."/>
            <person name="Bristow J."/>
            <person name="Eisen J.A."/>
            <person name="Markowitz V."/>
            <person name="Hugenholtz P."/>
            <person name="Schneider S."/>
            <person name="Goker M."/>
            <person name="Pukall R."/>
            <person name="Kyrpides N.C."/>
            <person name="Klenk H.P."/>
        </authorList>
    </citation>
    <scope>NUCLEOTIDE SEQUENCE [LARGE SCALE GENOMIC DNA]</scope>
    <source>
        <strain evidence="9">ATCC 14392 / DSM 20547 / JCM 11482 / CCUG 33030 / NBRC 15357 / NCTC 11040 / CCM 314 / 541</strain>
    </source>
</reference>
<dbReference type="InterPro" id="IPR022907">
    <property type="entry name" value="VapC_family"/>
</dbReference>
<feature type="binding site" evidence="6">
    <location>
        <position position="91"/>
    </location>
    <ligand>
        <name>Mg(2+)</name>
        <dbReference type="ChEBI" id="CHEBI:18420"/>
    </ligand>
</feature>
<evidence type="ECO:0000256" key="3">
    <source>
        <dbReference type="ARBA" id="ARBA00022723"/>
    </source>
</evidence>
<dbReference type="GO" id="GO:0090729">
    <property type="term" value="F:toxin activity"/>
    <property type="evidence" value="ECO:0007669"/>
    <property type="project" value="UniProtKB-KW"/>
</dbReference>
<dbReference type="HOGENOM" id="CLU_148501_0_0_11"/>
<comment type="similarity">
    <text evidence="6">Belongs to the PINc/VapC protein family.</text>
</comment>
<protein>
    <recommendedName>
        <fullName evidence="6">Ribonuclease VapC</fullName>
        <shortName evidence="6">RNase VapC</shortName>
        <ecNumber evidence="6">3.1.-.-</ecNumber>
    </recommendedName>
    <alternativeName>
        <fullName evidence="6">Toxin VapC</fullName>
    </alternativeName>
</protein>
<evidence type="ECO:0000256" key="2">
    <source>
        <dbReference type="ARBA" id="ARBA00022722"/>
    </source>
</evidence>
<gene>
    <name evidence="6" type="primary">vapC</name>
    <name evidence="8" type="ordered locus">Ksed_10230</name>
</gene>
<dbReference type="eggNOG" id="COG1848">
    <property type="taxonomic scope" value="Bacteria"/>
</dbReference>
<feature type="binding site" evidence="6">
    <location>
        <position position="4"/>
    </location>
    <ligand>
        <name>Mg(2+)</name>
        <dbReference type="ChEBI" id="CHEBI:18420"/>
    </ligand>
</feature>
<dbReference type="Gene3D" id="3.40.50.1010">
    <property type="entry name" value="5'-nuclease"/>
    <property type="match status" value="1"/>
</dbReference>
<dbReference type="KEGG" id="kse:Ksed_10230"/>
<dbReference type="GO" id="GO:0004540">
    <property type="term" value="F:RNA nuclease activity"/>
    <property type="evidence" value="ECO:0007669"/>
    <property type="project" value="InterPro"/>
</dbReference>